<evidence type="ECO:0000313" key="1">
    <source>
        <dbReference type="EMBL" id="CAD8103377.1"/>
    </source>
</evidence>
<organism evidence="1 2">
    <name type="scientific">Paramecium sonneborni</name>
    <dbReference type="NCBI Taxonomy" id="65129"/>
    <lineage>
        <taxon>Eukaryota</taxon>
        <taxon>Sar</taxon>
        <taxon>Alveolata</taxon>
        <taxon>Ciliophora</taxon>
        <taxon>Intramacronucleata</taxon>
        <taxon>Oligohymenophorea</taxon>
        <taxon>Peniculida</taxon>
        <taxon>Parameciidae</taxon>
        <taxon>Paramecium</taxon>
    </lineage>
</organism>
<reference evidence="1" key="1">
    <citation type="submission" date="2021-01" db="EMBL/GenBank/DDBJ databases">
        <authorList>
            <consortium name="Genoscope - CEA"/>
            <person name="William W."/>
        </authorList>
    </citation>
    <scope>NUCLEOTIDE SEQUENCE</scope>
</reference>
<dbReference type="OrthoDB" id="292145at2759"/>
<dbReference type="Proteomes" id="UP000692954">
    <property type="component" value="Unassembled WGS sequence"/>
</dbReference>
<protein>
    <submittedName>
        <fullName evidence="1">Uncharacterized protein</fullName>
    </submittedName>
</protein>
<proteinExistence type="predicted"/>
<gene>
    <name evidence="1" type="ORF">PSON_ATCC_30995.1.T0800064</name>
</gene>
<dbReference type="AlphaFoldDB" id="A0A8S1PJL2"/>
<sequence length="376" mass="45114">MEEQQIKNRKNRITLSLHQPIQYTIQKIFEEGLEQNLKPIIQSSTNNIKSNKSQKQNKMQLFYNAKLHNITITDIEDDLKSRMNHSVKILRTETKEDLNQRLQTLPVKNVTMKNSQIKRRRLKLRISVINQMMMYTEEQLQEKCIDIFRKLAKPIAGIPILEKSQLYQYLLQIFHNEQITMKTIKYLSVPQSMNYKQYCDVIMNFNEWSKVDILFYCFYVFQDNYSAILDSKSLFQLLTSEQCFSDDANFITKTLRQRQELNKRSNYKTYHTKLLKIPNLTFRRFKREQESIIEKLRKQKLDLYQIKTKMIISNIKENQIVDKEENLYQLPIQKEDDIIVTFETFKSIYSQSHPCFFGWLLKCLGDIDIYFVGQKL</sequence>
<evidence type="ECO:0000313" key="2">
    <source>
        <dbReference type="Proteomes" id="UP000692954"/>
    </source>
</evidence>
<keyword evidence="2" id="KW-1185">Reference proteome</keyword>
<comment type="caution">
    <text evidence="1">The sequence shown here is derived from an EMBL/GenBank/DDBJ whole genome shotgun (WGS) entry which is preliminary data.</text>
</comment>
<dbReference type="EMBL" id="CAJJDN010000080">
    <property type="protein sequence ID" value="CAD8103377.1"/>
    <property type="molecule type" value="Genomic_DNA"/>
</dbReference>
<name>A0A8S1PJL2_9CILI</name>
<accession>A0A8S1PJL2</accession>